<dbReference type="InterPro" id="IPR027417">
    <property type="entry name" value="P-loop_NTPase"/>
</dbReference>
<dbReference type="InParanoid" id="A0A6P7GKS1"/>
<dbReference type="GO" id="GO:0003924">
    <property type="term" value="F:GTPase activity"/>
    <property type="evidence" value="ECO:0007669"/>
    <property type="project" value="InterPro"/>
</dbReference>
<dbReference type="InterPro" id="IPR051641">
    <property type="entry name" value="RGK_GTP-binding_reg"/>
</dbReference>
<dbReference type="PANTHER" id="PTHR45775:SF7">
    <property type="entry name" value="RAD, GEM_KIR FAMILY MEMBER 1, ISOFORM B"/>
    <property type="match status" value="1"/>
</dbReference>
<dbReference type="SUPFAM" id="SSF52540">
    <property type="entry name" value="P-loop containing nucleoside triphosphate hydrolases"/>
    <property type="match status" value="1"/>
</dbReference>
<evidence type="ECO:0000313" key="3">
    <source>
        <dbReference type="RefSeq" id="XP_028144385.1"/>
    </source>
</evidence>
<dbReference type="GO" id="GO:0005886">
    <property type="term" value="C:plasma membrane"/>
    <property type="evidence" value="ECO:0007669"/>
    <property type="project" value="TreeGrafter"/>
</dbReference>
<dbReference type="AlphaFoldDB" id="A0A6P7GKS1"/>
<dbReference type="Pfam" id="PF00071">
    <property type="entry name" value="Ras"/>
    <property type="match status" value="1"/>
</dbReference>
<dbReference type="RefSeq" id="XP_028144385.1">
    <property type="nucleotide sequence ID" value="XM_028288584.1"/>
</dbReference>
<evidence type="ECO:0000256" key="2">
    <source>
        <dbReference type="ARBA" id="ARBA00022553"/>
    </source>
</evidence>
<gene>
    <name evidence="3" type="primary">LOC114338005</name>
</gene>
<dbReference type="PANTHER" id="PTHR45775">
    <property type="entry name" value="RAD, GEM/KIR FAMILY MEMBER 2, ISOFORM C"/>
    <property type="match status" value="1"/>
</dbReference>
<evidence type="ECO:0000256" key="1">
    <source>
        <dbReference type="ARBA" id="ARBA00008846"/>
    </source>
</evidence>
<reference evidence="3" key="1">
    <citation type="submission" date="2025-08" db="UniProtKB">
        <authorList>
            <consortium name="RefSeq"/>
        </authorList>
    </citation>
    <scope>IDENTIFICATION</scope>
    <source>
        <tissue evidence="3">Whole insect</tissue>
    </source>
</reference>
<sequence length="140" mass="14553">MLNFVLQKNFTQKNDPASGCESVIPLACIQAHIASTEQLPTAVSAAGSARTSASCSLASSRESSTSAPGPTPYKVLMLGGPAVGKSSLVLQFMTSEYLHAYDTSIDDESGEKSVSVLLAGEESELCFIDFATADLSVSVL</sequence>
<dbReference type="GO" id="GO:0005246">
    <property type="term" value="F:calcium channel regulator activity"/>
    <property type="evidence" value="ECO:0007669"/>
    <property type="project" value="TreeGrafter"/>
</dbReference>
<comment type="similarity">
    <text evidence="1">Belongs to the small GTPase superfamily. RGK family.</text>
</comment>
<proteinExistence type="inferred from homology"/>
<accession>A0A6P7GKS1</accession>
<dbReference type="InterPro" id="IPR001806">
    <property type="entry name" value="Small_GTPase"/>
</dbReference>
<dbReference type="Gene3D" id="3.40.50.300">
    <property type="entry name" value="P-loop containing nucleotide triphosphate hydrolases"/>
    <property type="match status" value="1"/>
</dbReference>
<protein>
    <submittedName>
        <fullName evidence="3">Uncharacterized protein LOC114338005</fullName>
    </submittedName>
</protein>
<organism evidence="3">
    <name type="scientific">Diabrotica virgifera virgifera</name>
    <name type="common">western corn rootworm</name>
    <dbReference type="NCBI Taxonomy" id="50390"/>
    <lineage>
        <taxon>Eukaryota</taxon>
        <taxon>Metazoa</taxon>
        <taxon>Ecdysozoa</taxon>
        <taxon>Arthropoda</taxon>
        <taxon>Hexapoda</taxon>
        <taxon>Insecta</taxon>
        <taxon>Pterygota</taxon>
        <taxon>Neoptera</taxon>
        <taxon>Endopterygota</taxon>
        <taxon>Coleoptera</taxon>
        <taxon>Polyphaga</taxon>
        <taxon>Cucujiformia</taxon>
        <taxon>Chrysomeloidea</taxon>
        <taxon>Chrysomelidae</taxon>
        <taxon>Galerucinae</taxon>
        <taxon>Diabroticina</taxon>
        <taxon>Diabroticites</taxon>
        <taxon>Diabrotica</taxon>
    </lineage>
</organism>
<dbReference type="GO" id="GO:0005525">
    <property type="term" value="F:GTP binding"/>
    <property type="evidence" value="ECO:0007669"/>
    <property type="project" value="InterPro"/>
</dbReference>
<keyword evidence="2" id="KW-0597">Phosphoprotein</keyword>
<name>A0A6P7GKS1_DIAVI</name>